<dbReference type="GO" id="GO:0008360">
    <property type="term" value="P:regulation of cell shape"/>
    <property type="evidence" value="ECO:0007669"/>
    <property type="project" value="UniProtKB-KW"/>
</dbReference>
<keyword evidence="4 8" id="KW-0573">Peptidoglycan synthesis</keyword>
<name>A0A558B027_9STAP</name>
<feature type="active site" description="Proton donor/acceptor" evidence="8">
    <location>
        <position position="184"/>
    </location>
</feature>
<dbReference type="PANTHER" id="PTHR21198">
    <property type="entry name" value="GLUTAMATE RACEMASE"/>
    <property type="match status" value="1"/>
</dbReference>
<feature type="binding site" evidence="8">
    <location>
        <begin position="9"/>
        <end position="10"/>
    </location>
    <ligand>
        <name>substrate</name>
    </ligand>
</feature>
<dbReference type="InterPro" id="IPR018187">
    <property type="entry name" value="Asp/Glu_racemase_AS_1"/>
</dbReference>
<sequence length="279" mass="31565">MNRPIGVMDSGVGGLTVAKEIMRQLPDESIVYFGDLDRCPYGSRSMEEVTRFTLQVADHLVSRGIKMLVVACNTATAAALHILEKRYDIPVIGVINPGARSAIQSSSNQDVIVLATEGTVASNAYPKAIHQINHRFKIQSTACPKFVPLVEELRYKDKVVVRVVLHQTLKHLADTKADTVILGCTHYPLLADEIRDYFYGRKKVIDSGYETAREVSAMLTMLRQHASPQSKPEHLMIVNGKTNRFEYILKDWMPFIEYSLEQVELKEEQYGENRSRQRQ</sequence>
<comment type="similarity">
    <text evidence="8">Belongs to the aspartate/glutamate racemases family.</text>
</comment>
<comment type="function">
    <text evidence="8">Provides the (R)-glutamate required for cell wall biosynthesis.</text>
</comment>
<dbReference type="GO" id="GO:0008881">
    <property type="term" value="F:glutamate racemase activity"/>
    <property type="evidence" value="ECO:0007669"/>
    <property type="project" value="UniProtKB-UniRule"/>
</dbReference>
<comment type="caution">
    <text evidence="9">The sequence shown here is derived from an EMBL/GenBank/DDBJ whole genome shotgun (WGS) entry which is preliminary data.</text>
</comment>
<evidence type="ECO:0000256" key="7">
    <source>
        <dbReference type="ARBA" id="ARBA00070053"/>
    </source>
</evidence>
<evidence type="ECO:0000256" key="5">
    <source>
        <dbReference type="ARBA" id="ARBA00023235"/>
    </source>
</evidence>
<feature type="binding site" evidence="8">
    <location>
        <begin position="73"/>
        <end position="74"/>
    </location>
    <ligand>
        <name>substrate</name>
    </ligand>
</feature>
<dbReference type="Proteomes" id="UP000315103">
    <property type="component" value="Unassembled WGS sequence"/>
</dbReference>
<dbReference type="OrthoDB" id="9801055at2"/>
<dbReference type="Pfam" id="PF01177">
    <property type="entry name" value="Asp_Glu_race"/>
    <property type="match status" value="1"/>
</dbReference>
<comment type="pathway">
    <text evidence="8">Cell wall biogenesis; peptidoglycan biosynthesis.</text>
</comment>
<evidence type="ECO:0000256" key="6">
    <source>
        <dbReference type="ARBA" id="ARBA00023316"/>
    </source>
</evidence>
<dbReference type="GO" id="GO:0042802">
    <property type="term" value="F:identical protein binding"/>
    <property type="evidence" value="ECO:0007669"/>
    <property type="project" value="UniProtKB-ARBA"/>
</dbReference>
<feature type="active site" description="Proton donor/acceptor" evidence="8">
    <location>
        <position position="72"/>
    </location>
</feature>
<evidence type="ECO:0000256" key="8">
    <source>
        <dbReference type="HAMAP-Rule" id="MF_00258"/>
    </source>
</evidence>
<dbReference type="PROSITE" id="PS00923">
    <property type="entry name" value="ASP_GLU_RACEMASE_1"/>
    <property type="match status" value="1"/>
</dbReference>
<gene>
    <name evidence="9" type="primary">racE</name>
    <name evidence="8" type="synonym">murI</name>
    <name evidence="9" type="ORF">FO441_05055</name>
</gene>
<dbReference type="InterPro" id="IPR015942">
    <property type="entry name" value="Asp/Glu/hydantoin_racemase"/>
</dbReference>
<dbReference type="Gene3D" id="3.40.50.1860">
    <property type="match status" value="2"/>
</dbReference>
<feature type="binding site" evidence="8">
    <location>
        <begin position="41"/>
        <end position="42"/>
    </location>
    <ligand>
        <name>substrate</name>
    </ligand>
</feature>
<dbReference type="EC" id="5.1.1.3" evidence="2 8"/>
<dbReference type="InterPro" id="IPR033134">
    <property type="entry name" value="Asp/Glu_racemase_AS_2"/>
</dbReference>
<comment type="catalytic activity">
    <reaction evidence="1 8">
        <text>L-glutamate = D-glutamate</text>
        <dbReference type="Rhea" id="RHEA:12813"/>
        <dbReference type="ChEBI" id="CHEBI:29985"/>
        <dbReference type="ChEBI" id="CHEBI:29986"/>
        <dbReference type="EC" id="5.1.1.3"/>
    </reaction>
</comment>
<feature type="binding site" evidence="8">
    <location>
        <begin position="185"/>
        <end position="186"/>
    </location>
    <ligand>
        <name>substrate</name>
    </ligand>
</feature>
<dbReference type="InterPro" id="IPR001920">
    <property type="entry name" value="Asp/Glu_race"/>
</dbReference>
<dbReference type="PANTHER" id="PTHR21198:SF2">
    <property type="entry name" value="GLUTAMATE RACEMASE"/>
    <property type="match status" value="1"/>
</dbReference>
<keyword evidence="10" id="KW-1185">Reference proteome</keyword>
<dbReference type="FunFam" id="3.40.50.1860:FF:000002">
    <property type="entry name" value="Glutamate racemase"/>
    <property type="match status" value="1"/>
</dbReference>
<reference evidence="9 10" key="1">
    <citation type="submission" date="2019-07" db="EMBL/GenBank/DDBJ databases">
        <title>Salinicoccus cyprini sp. nov., isolated from gastro-intestinal tract of mirror carp, Cyprinus carpio var. specularis, collected from Gobind Sagar Reservoir, Himachal Pradesh, India.</title>
        <authorList>
            <person name="Talwar C."/>
            <person name="Singh A.K."/>
            <person name="Lal R."/>
            <person name="Negi R.K."/>
        </authorList>
    </citation>
    <scope>NUCLEOTIDE SEQUENCE [LARGE SCALE GENOMIC DNA]</scope>
    <source>
        <strain evidence="9 10">CT19</strain>
    </source>
</reference>
<evidence type="ECO:0000313" key="10">
    <source>
        <dbReference type="Proteomes" id="UP000315103"/>
    </source>
</evidence>
<keyword evidence="6 8" id="KW-0961">Cell wall biogenesis/degradation</keyword>
<protein>
    <recommendedName>
        <fullName evidence="7 8">Glutamate racemase</fullName>
        <ecNumber evidence="2 8">5.1.1.3</ecNumber>
    </recommendedName>
</protein>
<accession>A0A558B027</accession>
<dbReference type="InterPro" id="IPR004391">
    <property type="entry name" value="Glu_race"/>
</dbReference>
<dbReference type="PROSITE" id="PS00924">
    <property type="entry name" value="ASP_GLU_RACEMASE_2"/>
    <property type="match status" value="1"/>
</dbReference>
<evidence type="ECO:0000256" key="4">
    <source>
        <dbReference type="ARBA" id="ARBA00022984"/>
    </source>
</evidence>
<dbReference type="GO" id="GO:0009252">
    <property type="term" value="P:peptidoglycan biosynthetic process"/>
    <property type="evidence" value="ECO:0007669"/>
    <property type="project" value="UniProtKB-UniRule"/>
</dbReference>
<dbReference type="HAMAP" id="MF_00258">
    <property type="entry name" value="Glu_racemase"/>
    <property type="match status" value="1"/>
</dbReference>
<dbReference type="NCBIfam" id="NF002035">
    <property type="entry name" value="PRK00865.1-3"/>
    <property type="match status" value="1"/>
</dbReference>
<evidence type="ECO:0000256" key="1">
    <source>
        <dbReference type="ARBA" id="ARBA00001602"/>
    </source>
</evidence>
<keyword evidence="5 8" id="KW-0413">Isomerase</keyword>
<dbReference type="GO" id="GO:0071555">
    <property type="term" value="P:cell wall organization"/>
    <property type="evidence" value="ECO:0007669"/>
    <property type="project" value="UniProtKB-KW"/>
</dbReference>
<organism evidence="9 10">
    <name type="scientific">Salinicoccus cyprini</name>
    <dbReference type="NCBI Taxonomy" id="2493691"/>
    <lineage>
        <taxon>Bacteria</taxon>
        <taxon>Bacillati</taxon>
        <taxon>Bacillota</taxon>
        <taxon>Bacilli</taxon>
        <taxon>Bacillales</taxon>
        <taxon>Staphylococcaceae</taxon>
        <taxon>Salinicoccus</taxon>
    </lineage>
</organism>
<evidence type="ECO:0000256" key="2">
    <source>
        <dbReference type="ARBA" id="ARBA00013090"/>
    </source>
</evidence>
<evidence type="ECO:0000313" key="9">
    <source>
        <dbReference type="EMBL" id="TVT29885.1"/>
    </source>
</evidence>
<evidence type="ECO:0000256" key="3">
    <source>
        <dbReference type="ARBA" id="ARBA00022960"/>
    </source>
</evidence>
<dbReference type="NCBIfam" id="TIGR00067">
    <property type="entry name" value="glut_race"/>
    <property type="match status" value="1"/>
</dbReference>
<dbReference type="SUPFAM" id="SSF53681">
    <property type="entry name" value="Aspartate/glutamate racemase"/>
    <property type="match status" value="2"/>
</dbReference>
<keyword evidence="3 8" id="KW-0133">Cell shape</keyword>
<dbReference type="RefSeq" id="WP_145287377.1">
    <property type="nucleotide sequence ID" value="NZ_VMSJ01000001.1"/>
</dbReference>
<dbReference type="UniPathway" id="UPA00219"/>
<proteinExistence type="inferred from homology"/>
<dbReference type="AlphaFoldDB" id="A0A558B027"/>
<dbReference type="EMBL" id="VMSJ01000001">
    <property type="protein sequence ID" value="TVT29885.1"/>
    <property type="molecule type" value="Genomic_DNA"/>
</dbReference>